<name>A0A517Z9Z5_9PLAN</name>
<gene>
    <name evidence="3" type="ORF">Mal4_36510</name>
</gene>
<reference evidence="3 4" key="1">
    <citation type="submission" date="2019-02" db="EMBL/GenBank/DDBJ databases">
        <title>Deep-cultivation of Planctomycetes and their phenomic and genomic characterization uncovers novel biology.</title>
        <authorList>
            <person name="Wiegand S."/>
            <person name="Jogler M."/>
            <person name="Boedeker C."/>
            <person name="Pinto D."/>
            <person name="Vollmers J."/>
            <person name="Rivas-Marin E."/>
            <person name="Kohn T."/>
            <person name="Peeters S.H."/>
            <person name="Heuer A."/>
            <person name="Rast P."/>
            <person name="Oberbeckmann S."/>
            <person name="Bunk B."/>
            <person name="Jeske O."/>
            <person name="Meyerdierks A."/>
            <person name="Storesund J.E."/>
            <person name="Kallscheuer N."/>
            <person name="Luecker S."/>
            <person name="Lage O.M."/>
            <person name="Pohl T."/>
            <person name="Merkel B.J."/>
            <person name="Hornburger P."/>
            <person name="Mueller R.-W."/>
            <person name="Bruemmer F."/>
            <person name="Labrenz M."/>
            <person name="Spormann A.M."/>
            <person name="Op den Camp H."/>
            <person name="Overmann J."/>
            <person name="Amann R."/>
            <person name="Jetten M.S.M."/>
            <person name="Mascher T."/>
            <person name="Medema M.H."/>
            <person name="Devos D.P."/>
            <person name="Kaster A.-K."/>
            <person name="Ovreas L."/>
            <person name="Rohde M."/>
            <person name="Galperin M.Y."/>
            <person name="Jogler C."/>
        </authorList>
    </citation>
    <scope>NUCLEOTIDE SEQUENCE [LARGE SCALE GENOMIC DNA]</scope>
    <source>
        <strain evidence="3 4">Mal4</strain>
    </source>
</reference>
<dbReference type="AlphaFoldDB" id="A0A517Z9Z5"/>
<dbReference type="RefSeq" id="WP_145370511.1">
    <property type="nucleotide sequence ID" value="NZ_CP036275.1"/>
</dbReference>
<dbReference type="Proteomes" id="UP000320496">
    <property type="component" value="Chromosome"/>
</dbReference>
<keyword evidence="4" id="KW-1185">Reference proteome</keyword>
<protein>
    <submittedName>
        <fullName evidence="3">Uncharacterized protein</fullName>
    </submittedName>
</protein>
<keyword evidence="2" id="KW-0812">Transmembrane</keyword>
<evidence type="ECO:0000256" key="2">
    <source>
        <dbReference type="SAM" id="Phobius"/>
    </source>
</evidence>
<evidence type="ECO:0000256" key="1">
    <source>
        <dbReference type="SAM" id="MobiDB-lite"/>
    </source>
</evidence>
<feature type="region of interest" description="Disordered" evidence="1">
    <location>
        <begin position="45"/>
        <end position="65"/>
    </location>
</feature>
<evidence type="ECO:0000313" key="3">
    <source>
        <dbReference type="EMBL" id="QDU39312.1"/>
    </source>
</evidence>
<proteinExistence type="predicted"/>
<dbReference type="EMBL" id="CP036275">
    <property type="protein sequence ID" value="QDU39312.1"/>
    <property type="molecule type" value="Genomic_DNA"/>
</dbReference>
<evidence type="ECO:0000313" key="4">
    <source>
        <dbReference type="Proteomes" id="UP000320496"/>
    </source>
</evidence>
<dbReference type="OrthoDB" id="289687at2"/>
<accession>A0A517Z9Z5</accession>
<keyword evidence="2" id="KW-1133">Transmembrane helix</keyword>
<sequence>MKHLVHKLANRSMWSRRGTIWAGIVLAMLSLSALLPSLIPSEAVSRSSDGIEPPASSPQPSRADDAAVVAENVERQLDVPEADEPATTASAASGLARDTVTPADIIGTWRLKQQGERVVTMRDDGSALMQVVLDFFGALLYGESMTLELEWTLEDGILTHRVIRGQPEQSVARLIRDYGDARSYRVVSCGDELVLEAVDSPEDVYHWTAVSDGDTERATIQ</sequence>
<feature type="transmembrane region" description="Helical" evidence="2">
    <location>
        <begin position="20"/>
        <end position="39"/>
    </location>
</feature>
<keyword evidence="2" id="KW-0472">Membrane</keyword>
<dbReference type="KEGG" id="mri:Mal4_36510"/>
<organism evidence="3 4">
    <name type="scientific">Maioricimonas rarisocia</name>
    <dbReference type="NCBI Taxonomy" id="2528026"/>
    <lineage>
        <taxon>Bacteria</taxon>
        <taxon>Pseudomonadati</taxon>
        <taxon>Planctomycetota</taxon>
        <taxon>Planctomycetia</taxon>
        <taxon>Planctomycetales</taxon>
        <taxon>Planctomycetaceae</taxon>
        <taxon>Maioricimonas</taxon>
    </lineage>
</organism>